<comment type="caution">
    <text evidence="2">The sequence shown here is derived from an EMBL/GenBank/DDBJ whole genome shotgun (WGS) entry which is preliminary data.</text>
</comment>
<sequence>MNVKAPQDAPLEEQRDALLARIHASRDAYRQQMHAVEASAHAPATHAVMHDTQTHPFPRSQTMRWLLGHPLLIAGGVAAVLAIGPRRAVNGVARVGPLVSGAAGLLTMTLQDPVKMRAATRGIATLANMVRARR</sequence>
<evidence type="ECO:0000313" key="2">
    <source>
        <dbReference type="EMBL" id="SMP71621.1"/>
    </source>
</evidence>
<name>A0ABY1QJF8_9BURK</name>
<evidence type="ECO:0000313" key="3">
    <source>
        <dbReference type="Proteomes" id="UP001158049"/>
    </source>
</evidence>
<dbReference type="RefSeq" id="WP_283443939.1">
    <property type="nucleotide sequence ID" value="NZ_FXUL01000017.1"/>
</dbReference>
<evidence type="ECO:0008006" key="4">
    <source>
        <dbReference type="Google" id="ProtNLM"/>
    </source>
</evidence>
<protein>
    <recommendedName>
        <fullName evidence="4">DUF3618 domain-containing protein</fullName>
    </recommendedName>
</protein>
<organism evidence="2 3">
    <name type="scientific">Noviherbaspirillum suwonense</name>
    <dbReference type="NCBI Taxonomy" id="1224511"/>
    <lineage>
        <taxon>Bacteria</taxon>
        <taxon>Pseudomonadati</taxon>
        <taxon>Pseudomonadota</taxon>
        <taxon>Betaproteobacteria</taxon>
        <taxon>Burkholderiales</taxon>
        <taxon>Oxalobacteraceae</taxon>
        <taxon>Noviherbaspirillum</taxon>
    </lineage>
</organism>
<keyword evidence="1" id="KW-1133">Transmembrane helix</keyword>
<feature type="transmembrane region" description="Helical" evidence="1">
    <location>
        <begin position="65"/>
        <end position="85"/>
    </location>
</feature>
<keyword evidence="1" id="KW-0472">Membrane</keyword>
<dbReference type="Proteomes" id="UP001158049">
    <property type="component" value="Unassembled WGS sequence"/>
</dbReference>
<dbReference type="EMBL" id="FXUL01000017">
    <property type="protein sequence ID" value="SMP71621.1"/>
    <property type="molecule type" value="Genomic_DNA"/>
</dbReference>
<keyword evidence="3" id="KW-1185">Reference proteome</keyword>
<reference evidence="2 3" key="1">
    <citation type="submission" date="2017-05" db="EMBL/GenBank/DDBJ databases">
        <authorList>
            <person name="Varghese N."/>
            <person name="Submissions S."/>
        </authorList>
    </citation>
    <scope>NUCLEOTIDE SEQUENCE [LARGE SCALE GENOMIC DNA]</scope>
    <source>
        <strain evidence="2 3">DSM 26001</strain>
    </source>
</reference>
<accession>A0ABY1QJF8</accession>
<evidence type="ECO:0000256" key="1">
    <source>
        <dbReference type="SAM" id="Phobius"/>
    </source>
</evidence>
<proteinExistence type="predicted"/>
<keyword evidence="1" id="KW-0812">Transmembrane</keyword>
<gene>
    <name evidence="2" type="ORF">SAMN06295970_11738</name>
</gene>